<evidence type="ECO:0008006" key="4">
    <source>
        <dbReference type="Google" id="ProtNLM"/>
    </source>
</evidence>
<dbReference type="EMBL" id="JZDQ02000031">
    <property type="protein sequence ID" value="OIJ24914.1"/>
    <property type="molecule type" value="Genomic_DNA"/>
</dbReference>
<protein>
    <recommendedName>
        <fullName evidence="4">Ig-like domain-containing protein</fullName>
    </recommendedName>
</protein>
<keyword evidence="1" id="KW-0732">Signal</keyword>
<gene>
    <name evidence="2" type="ORF">UG56_020075</name>
</gene>
<sequence length="613" mass="63858">MLRRLPLLIALVVAVLLPVGTTASPANAACSSPQLSKITVARSTVTAGRSTTATVTLSCVPRTRKLVAVKATSGIVVPSSVYVRSGHRTRTFTVGTRLTAITTRGSVSATYNGRTVATALTRRYAYCASPPLSSLTVSPTTIVSGSATKAVARLACRSTKSIRLVVSTTEGTIAHSSGDIWILRDRPSATFLVTARARTNRLNATVKVRKAGSTRWLSDSFVATANPELCMPSSRATSSVIYAGTKPTTVTLKQPCALDISRYVYLGSSNSHVKVPSRVLVPAGKASLGVPVTVADGTSVDTPGNLIESLLSVGPDLGGWAHNFELSVHPGLESTALSTWMDDNGTRNVGARVKLGLAAVADTVVRLESSDPLLPLPSSLTVAKGDSFAQTTQTITAPPEDTEVRVTATFGSQQRTDTVLIQRNFRPGDPIALSKQTFYGGGRAASFIDIGRPAGPDGVTVTASSDSSLLTFEPAVFQPGQTAGGLVFDIAEVTETTPVTLHLTTSEHTYDVPIVLQPGLAAITLPDRATSDVPFTGTVTLTGVSAVDTPVPLISEASSFKVPSEVIIPAGETSATFQGVVHLSSTSSGVVTQLDAYLGRLYTSNDMVVSHAP</sequence>
<dbReference type="STRING" id="1844.UG56_020075"/>
<evidence type="ECO:0000313" key="3">
    <source>
        <dbReference type="Proteomes" id="UP000033772"/>
    </source>
</evidence>
<proteinExistence type="predicted"/>
<name>A0A1J4N076_9ACTN</name>
<organism evidence="2 3">
    <name type="scientific">Nocardioides luteus</name>
    <dbReference type="NCBI Taxonomy" id="1844"/>
    <lineage>
        <taxon>Bacteria</taxon>
        <taxon>Bacillati</taxon>
        <taxon>Actinomycetota</taxon>
        <taxon>Actinomycetes</taxon>
        <taxon>Propionibacteriales</taxon>
        <taxon>Nocardioidaceae</taxon>
        <taxon>Nocardioides</taxon>
    </lineage>
</organism>
<keyword evidence="3" id="KW-1185">Reference proteome</keyword>
<reference evidence="2" key="1">
    <citation type="submission" date="2016-10" db="EMBL/GenBank/DDBJ databases">
        <title>Draft Genome Sequence of Nocardioides luteus Strain BAFB, an Alkane-Degrading Bacterium Isolated from JP-7 Polluted Soil.</title>
        <authorList>
            <person name="Brown L."/>
            <person name="Ruiz O.N."/>
            <person name="Gunasekera T."/>
        </authorList>
    </citation>
    <scope>NUCLEOTIDE SEQUENCE [LARGE SCALE GENOMIC DNA]</scope>
    <source>
        <strain evidence="2">BAFB</strain>
    </source>
</reference>
<feature type="signal peptide" evidence="1">
    <location>
        <begin position="1"/>
        <end position="28"/>
    </location>
</feature>
<accession>A0A1J4N076</accession>
<dbReference type="Proteomes" id="UP000033772">
    <property type="component" value="Unassembled WGS sequence"/>
</dbReference>
<dbReference type="AlphaFoldDB" id="A0A1J4N076"/>
<comment type="caution">
    <text evidence="2">The sequence shown here is derived from an EMBL/GenBank/DDBJ whole genome shotgun (WGS) entry which is preliminary data.</text>
</comment>
<evidence type="ECO:0000313" key="2">
    <source>
        <dbReference type="EMBL" id="OIJ24914.1"/>
    </source>
</evidence>
<feature type="chain" id="PRO_5009630403" description="Ig-like domain-containing protein" evidence="1">
    <location>
        <begin position="29"/>
        <end position="613"/>
    </location>
</feature>
<evidence type="ECO:0000256" key="1">
    <source>
        <dbReference type="SAM" id="SignalP"/>
    </source>
</evidence>